<keyword evidence="7 9" id="KW-0408">Iron</keyword>
<comment type="caution">
    <text evidence="12">The sequence shown here is derived from an EMBL/GenBank/DDBJ whole genome shotgun (WGS) entry which is preliminary data.</text>
</comment>
<evidence type="ECO:0000256" key="2">
    <source>
        <dbReference type="ARBA" id="ARBA00005179"/>
    </source>
</evidence>
<feature type="transmembrane region" description="Helical" evidence="11">
    <location>
        <begin position="6"/>
        <end position="24"/>
    </location>
</feature>
<dbReference type="CDD" id="cd11065">
    <property type="entry name" value="CYP64-like"/>
    <property type="match status" value="1"/>
</dbReference>
<keyword evidence="11" id="KW-0472">Membrane</keyword>
<comment type="cofactor">
    <cofactor evidence="1 9">
        <name>heme</name>
        <dbReference type="ChEBI" id="CHEBI:30413"/>
    </cofactor>
</comment>
<evidence type="ECO:0000313" key="13">
    <source>
        <dbReference type="Proteomes" id="UP000623467"/>
    </source>
</evidence>
<dbReference type="InterPro" id="IPR050364">
    <property type="entry name" value="Cytochrome_P450_fung"/>
</dbReference>
<dbReference type="PRINTS" id="PR00463">
    <property type="entry name" value="EP450I"/>
</dbReference>
<feature type="binding site" description="axial binding residue" evidence="9">
    <location>
        <position position="392"/>
    </location>
    <ligand>
        <name>heme</name>
        <dbReference type="ChEBI" id="CHEBI:30413"/>
    </ligand>
    <ligandPart>
        <name>Fe</name>
        <dbReference type="ChEBI" id="CHEBI:18248"/>
    </ligandPart>
</feature>
<dbReference type="Gene3D" id="1.10.630.10">
    <property type="entry name" value="Cytochrome P450"/>
    <property type="match status" value="2"/>
</dbReference>
<sequence length="438" mass="49396">MVSADYLLALAVSCILLAVTVGLLQRRKATSRLPFPPGPKPRFLVGNLFDIPTASAWITYTEWGKQYGDVVHAQMLGKHVLILNSVKAATELLEKRALLYSDRPTIPMLSLIGWGFNFTFMSRTNKWRERRRLFHQHFRPDAAAAYRPVQLRKIQDLLRSLLSTPEDFAVHTKTLTAAIILDTIYGYNVKSMQDRFVHLTEEAVQRLCEVVLPGSSIVNTFPFLRYLPSWFPGCSFHKFARETSELVDEMQNAPFEFVRQNMRNGCAKPSVMRELLEQNDTHGGSVEREQVINDVAGLAYAAGADTAVFREVFRWGPILPLGIPHATSEDDIYEGYFIPKGTTVLSNIWAMGHDESKYSNPDEFNPERFLNSDGQLNTDDHILGFGFGRRVCVGRYAADATVWATIVSVLSTFNIAKPKDATGKEIEIELVYVEGLLR</sequence>
<dbReference type="OrthoDB" id="2789670at2759"/>
<keyword evidence="6 10" id="KW-0560">Oxidoreductase</keyword>
<comment type="similarity">
    <text evidence="3 10">Belongs to the cytochrome P450 family.</text>
</comment>
<name>A0A8H6XU61_9AGAR</name>
<keyword evidence="5 9" id="KW-0479">Metal-binding</keyword>
<comment type="pathway">
    <text evidence="2">Secondary metabolite biosynthesis.</text>
</comment>
<dbReference type="PANTHER" id="PTHR46300">
    <property type="entry name" value="P450, PUTATIVE (EUROFUNG)-RELATED-RELATED"/>
    <property type="match status" value="1"/>
</dbReference>
<evidence type="ECO:0000256" key="4">
    <source>
        <dbReference type="ARBA" id="ARBA00022617"/>
    </source>
</evidence>
<dbReference type="EMBL" id="JACAZH010000019">
    <property type="protein sequence ID" value="KAF7346476.1"/>
    <property type="molecule type" value="Genomic_DNA"/>
</dbReference>
<dbReference type="InterPro" id="IPR017972">
    <property type="entry name" value="Cyt_P450_CS"/>
</dbReference>
<dbReference type="GO" id="GO:0005506">
    <property type="term" value="F:iron ion binding"/>
    <property type="evidence" value="ECO:0007669"/>
    <property type="project" value="InterPro"/>
</dbReference>
<dbReference type="SUPFAM" id="SSF48264">
    <property type="entry name" value="Cytochrome P450"/>
    <property type="match status" value="1"/>
</dbReference>
<dbReference type="AlphaFoldDB" id="A0A8H6XU61"/>
<dbReference type="PROSITE" id="PS00086">
    <property type="entry name" value="CYTOCHROME_P450"/>
    <property type="match status" value="1"/>
</dbReference>
<evidence type="ECO:0000256" key="10">
    <source>
        <dbReference type="RuleBase" id="RU000461"/>
    </source>
</evidence>
<keyword evidence="8 10" id="KW-0503">Monooxygenase</keyword>
<keyword evidence="11" id="KW-0812">Transmembrane</keyword>
<evidence type="ECO:0000256" key="8">
    <source>
        <dbReference type="ARBA" id="ARBA00023033"/>
    </source>
</evidence>
<evidence type="ECO:0000256" key="9">
    <source>
        <dbReference type="PIRSR" id="PIRSR602401-1"/>
    </source>
</evidence>
<evidence type="ECO:0000256" key="7">
    <source>
        <dbReference type="ARBA" id="ARBA00023004"/>
    </source>
</evidence>
<evidence type="ECO:0000256" key="3">
    <source>
        <dbReference type="ARBA" id="ARBA00010617"/>
    </source>
</evidence>
<accession>A0A8H6XU61</accession>
<evidence type="ECO:0000313" key="12">
    <source>
        <dbReference type="EMBL" id="KAF7346476.1"/>
    </source>
</evidence>
<dbReference type="InterPro" id="IPR001128">
    <property type="entry name" value="Cyt_P450"/>
</dbReference>
<dbReference type="InterPro" id="IPR002401">
    <property type="entry name" value="Cyt_P450_E_grp-I"/>
</dbReference>
<dbReference type="PANTHER" id="PTHR46300:SF7">
    <property type="entry name" value="P450, PUTATIVE (EUROFUNG)-RELATED"/>
    <property type="match status" value="1"/>
</dbReference>
<dbReference type="InterPro" id="IPR036396">
    <property type="entry name" value="Cyt_P450_sf"/>
</dbReference>
<dbReference type="GO" id="GO:0016705">
    <property type="term" value="F:oxidoreductase activity, acting on paired donors, with incorporation or reduction of molecular oxygen"/>
    <property type="evidence" value="ECO:0007669"/>
    <property type="project" value="InterPro"/>
</dbReference>
<organism evidence="12 13">
    <name type="scientific">Mycena sanguinolenta</name>
    <dbReference type="NCBI Taxonomy" id="230812"/>
    <lineage>
        <taxon>Eukaryota</taxon>
        <taxon>Fungi</taxon>
        <taxon>Dikarya</taxon>
        <taxon>Basidiomycota</taxon>
        <taxon>Agaricomycotina</taxon>
        <taxon>Agaricomycetes</taxon>
        <taxon>Agaricomycetidae</taxon>
        <taxon>Agaricales</taxon>
        <taxon>Marasmiineae</taxon>
        <taxon>Mycenaceae</taxon>
        <taxon>Mycena</taxon>
    </lineage>
</organism>
<evidence type="ECO:0000256" key="11">
    <source>
        <dbReference type="SAM" id="Phobius"/>
    </source>
</evidence>
<dbReference type="GO" id="GO:0004497">
    <property type="term" value="F:monooxygenase activity"/>
    <property type="evidence" value="ECO:0007669"/>
    <property type="project" value="UniProtKB-KW"/>
</dbReference>
<evidence type="ECO:0000256" key="6">
    <source>
        <dbReference type="ARBA" id="ARBA00023002"/>
    </source>
</evidence>
<dbReference type="Pfam" id="PF00067">
    <property type="entry name" value="p450"/>
    <property type="match status" value="1"/>
</dbReference>
<dbReference type="GO" id="GO:0020037">
    <property type="term" value="F:heme binding"/>
    <property type="evidence" value="ECO:0007669"/>
    <property type="project" value="InterPro"/>
</dbReference>
<proteinExistence type="inferred from homology"/>
<protein>
    <recommendedName>
        <fullName evidence="14">Cytochrome P450</fullName>
    </recommendedName>
</protein>
<evidence type="ECO:0008006" key="14">
    <source>
        <dbReference type="Google" id="ProtNLM"/>
    </source>
</evidence>
<dbReference type="Proteomes" id="UP000623467">
    <property type="component" value="Unassembled WGS sequence"/>
</dbReference>
<evidence type="ECO:0000256" key="1">
    <source>
        <dbReference type="ARBA" id="ARBA00001971"/>
    </source>
</evidence>
<reference evidence="12" key="1">
    <citation type="submission" date="2020-05" db="EMBL/GenBank/DDBJ databases">
        <title>Mycena genomes resolve the evolution of fungal bioluminescence.</title>
        <authorList>
            <person name="Tsai I.J."/>
        </authorList>
    </citation>
    <scope>NUCLEOTIDE SEQUENCE</scope>
    <source>
        <strain evidence="12">160909Yilan</strain>
    </source>
</reference>
<evidence type="ECO:0000256" key="5">
    <source>
        <dbReference type="ARBA" id="ARBA00022723"/>
    </source>
</evidence>
<keyword evidence="4 9" id="KW-0349">Heme</keyword>
<gene>
    <name evidence="12" type="ORF">MSAN_01875700</name>
</gene>
<keyword evidence="13" id="KW-1185">Reference proteome</keyword>
<keyword evidence="11" id="KW-1133">Transmembrane helix</keyword>